<comment type="pathway">
    <text evidence="5">Cofactor biosynthesis; NAD(+) biosynthesis; nicotinamide D-ribonucleotide from 5-phospho-alpha-D-ribose 1-diphosphate and nicotinamide: step 1/1.</text>
</comment>
<dbReference type="EC" id="2.4.2.12" evidence="6"/>
<dbReference type="Gene3D" id="3.20.20.70">
    <property type="entry name" value="Aldolase class I"/>
    <property type="match status" value="1"/>
</dbReference>
<reference evidence="12" key="1">
    <citation type="submission" date="2020-05" db="EMBL/GenBank/DDBJ databases">
        <title>Phylogenomic resolution of chytrid fungi.</title>
        <authorList>
            <person name="Stajich J.E."/>
            <person name="Amses K."/>
            <person name="Simmons R."/>
            <person name="Seto K."/>
            <person name="Myers J."/>
            <person name="Bonds A."/>
            <person name="Quandt C.A."/>
            <person name="Barry K."/>
            <person name="Liu P."/>
            <person name="Grigoriev I."/>
            <person name="Longcore J.E."/>
            <person name="James T.Y."/>
        </authorList>
    </citation>
    <scope>NUCLEOTIDE SEQUENCE</scope>
    <source>
        <strain evidence="12">JEL0379</strain>
    </source>
</reference>
<dbReference type="InterPro" id="IPR013785">
    <property type="entry name" value="Aldolase_TIM"/>
</dbReference>
<keyword evidence="4" id="KW-0808">Transferase</keyword>
<feature type="binding site" evidence="9">
    <location>
        <position position="213"/>
    </location>
    <ligand>
        <name>beta-nicotinamide D-ribonucleotide</name>
        <dbReference type="ChEBI" id="CHEBI:14649"/>
    </ligand>
</feature>
<evidence type="ECO:0000256" key="9">
    <source>
        <dbReference type="PIRSR" id="PIRSR005943-1"/>
    </source>
</evidence>
<feature type="domain" description="Nicotinate/nicotinamide phosphoribosyltransferase" evidence="10">
    <location>
        <begin position="183"/>
        <end position="462"/>
    </location>
</feature>
<dbReference type="InterPro" id="IPR041525">
    <property type="entry name" value="N/Namide_PRibTrfase"/>
</dbReference>
<dbReference type="GO" id="GO:0047280">
    <property type="term" value="F:nicotinamide phosphoribosyltransferase activity"/>
    <property type="evidence" value="ECO:0007669"/>
    <property type="project" value="UniProtKB-EC"/>
</dbReference>
<dbReference type="Proteomes" id="UP001212152">
    <property type="component" value="Unassembled WGS sequence"/>
</dbReference>
<dbReference type="GO" id="GO:0009435">
    <property type="term" value="P:NAD+ biosynthetic process"/>
    <property type="evidence" value="ECO:0007669"/>
    <property type="project" value="InterPro"/>
</dbReference>
<evidence type="ECO:0000256" key="2">
    <source>
        <dbReference type="ARBA" id="ARBA00022642"/>
    </source>
</evidence>
<feature type="binding site" evidence="9">
    <location>
        <position position="299"/>
    </location>
    <ligand>
        <name>diphosphate</name>
        <dbReference type="ChEBI" id="CHEBI:33019"/>
    </ligand>
</feature>
<comment type="catalytic activity">
    <reaction evidence="8">
        <text>beta-nicotinamide D-ribonucleotide + diphosphate = 5-phospho-alpha-D-ribose 1-diphosphate + nicotinamide + H(+)</text>
        <dbReference type="Rhea" id="RHEA:16149"/>
        <dbReference type="ChEBI" id="CHEBI:14649"/>
        <dbReference type="ChEBI" id="CHEBI:15378"/>
        <dbReference type="ChEBI" id="CHEBI:17154"/>
        <dbReference type="ChEBI" id="CHEBI:33019"/>
        <dbReference type="ChEBI" id="CHEBI:58017"/>
        <dbReference type="EC" id="2.4.2.12"/>
    </reaction>
    <physiologicalReaction direction="right-to-left" evidence="8">
        <dbReference type="Rhea" id="RHEA:16151"/>
    </physiologicalReaction>
</comment>
<sequence>MLPFKIPLPLLTDSYKTSHYTLYPDATKMVAYGEFRTSYEKDAEDERMVFYGIRYLIEHYIAVQWTEQEILEAELFFSTHNAGFTPFPFPKDLFLKFVKENNGYFPVRIQALPEGTVIYPHVPVYQITASDEYALLVTYLETILTMTWYPSTVATLSRRCHTQIEAAYDRTVDDDARWTLGSRLHDFGFRGCTSVEQSVVGGCAHLLNFDGTDTLSAAYYAQFKLNGGKPVATSIPATEHSVMTAFATEKEAIIRLLNNYGHGVCACVMDSYDYVNALENVLPAIAKHKLEKGGFLVLRPDSGDPVEVVMQGLFAIEKVFGTSTNSKGYKVVTGASIIQGDAVTPSSLNAILAATERAGFAAQNVGFGMGGGLLQKVNRDTMSFATKLSQIVYADGTERDVMKMPKTGTGKISLPGVFAVIKDADGIPIVHPATPSNPTTTNNHIPTTTNNNADLLRTVYDHGRTLPVVFDDFTTVRARLHAEWSALPRKAADRVLSPALKAKIEAFKAGKLFDSREKVPNGI</sequence>
<evidence type="ECO:0000256" key="7">
    <source>
        <dbReference type="ARBA" id="ARBA00035036"/>
    </source>
</evidence>
<gene>
    <name evidence="12" type="ORF">HDU87_008519</name>
</gene>
<dbReference type="InterPro" id="IPR016471">
    <property type="entry name" value="Nicotinamide_PRibTrfase"/>
</dbReference>
<organism evidence="12 13">
    <name type="scientific">Geranomyces variabilis</name>
    <dbReference type="NCBI Taxonomy" id="109894"/>
    <lineage>
        <taxon>Eukaryota</taxon>
        <taxon>Fungi</taxon>
        <taxon>Fungi incertae sedis</taxon>
        <taxon>Chytridiomycota</taxon>
        <taxon>Chytridiomycota incertae sedis</taxon>
        <taxon>Chytridiomycetes</taxon>
        <taxon>Spizellomycetales</taxon>
        <taxon>Powellomycetaceae</taxon>
        <taxon>Geranomyces</taxon>
    </lineage>
</organism>
<dbReference type="PANTHER" id="PTHR43816:SF1">
    <property type="entry name" value="NICOTINAMIDE PHOSPHORIBOSYLTRANSFERASE"/>
    <property type="match status" value="1"/>
</dbReference>
<evidence type="ECO:0000256" key="6">
    <source>
        <dbReference type="ARBA" id="ARBA00035024"/>
    </source>
</evidence>
<protein>
    <recommendedName>
        <fullName evidence="7">Nicotinamide phosphoribosyltransferase</fullName>
        <ecNumber evidence="6">2.4.2.12</ecNumber>
    </recommendedName>
</protein>
<dbReference type="PANTHER" id="PTHR43816">
    <property type="entry name" value="NICOTINAMIDE PHOSPHORIBOSYLTRANSFERASE"/>
    <property type="match status" value="1"/>
</dbReference>
<evidence type="ECO:0000313" key="12">
    <source>
        <dbReference type="EMBL" id="KAJ3182356.1"/>
    </source>
</evidence>
<feature type="binding site" evidence="9">
    <location>
        <begin position="299"/>
        <end position="301"/>
    </location>
    <ligand>
        <name>beta-nicotinamide D-ribonucleotide</name>
        <dbReference type="ChEBI" id="CHEBI:14649"/>
    </ligand>
</feature>
<dbReference type="NCBIfam" id="NF006629">
    <property type="entry name" value="PRK09198.1"/>
    <property type="match status" value="1"/>
</dbReference>
<evidence type="ECO:0000256" key="5">
    <source>
        <dbReference type="ARBA" id="ARBA00035007"/>
    </source>
</evidence>
<feature type="binding site" evidence="9">
    <location>
        <begin position="340"/>
        <end position="341"/>
    </location>
    <ligand>
        <name>beta-nicotinamide D-ribonucleotide</name>
        <dbReference type="ChEBI" id="CHEBI:14649"/>
    </ligand>
</feature>
<evidence type="ECO:0000256" key="8">
    <source>
        <dbReference type="ARBA" id="ARBA00047835"/>
    </source>
</evidence>
<evidence type="ECO:0000259" key="10">
    <source>
        <dbReference type="Pfam" id="PF04095"/>
    </source>
</evidence>
<evidence type="ECO:0000259" key="11">
    <source>
        <dbReference type="Pfam" id="PF18127"/>
    </source>
</evidence>
<evidence type="ECO:0000313" key="13">
    <source>
        <dbReference type="Proteomes" id="UP001212152"/>
    </source>
</evidence>
<dbReference type="PIRSF" id="PIRSF005943">
    <property type="entry name" value="NMPRT"/>
    <property type="match status" value="1"/>
</dbReference>
<accession>A0AAD5TNQ5</accession>
<dbReference type="EMBL" id="JADGJQ010000009">
    <property type="protein sequence ID" value="KAJ3182356.1"/>
    <property type="molecule type" value="Genomic_DNA"/>
</dbReference>
<dbReference type="Pfam" id="PF04095">
    <property type="entry name" value="NAPRTase"/>
    <property type="match status" value="1"/>
</dbReference>
<evidence type="ECO:0000256" key="3">
    <source>
        <dbReference type="ARBA" id="ARBA00022676"/>
    </source>
</evidence>
<dbReference type="InterPro" id="IPR036068">
    <property type="entry name" value="Nicotinate_pribotase-like_C"/>
</dbReference>
<proteinExistence type="inferred from homology"/>
<keyword evidence="13" id="KW-1185">Reference proteome</keyword>
<feature type="domain" description="Nicotinamide phosphoribosyltransferase N-terminal" evidence="11">
    <location>
        <begin position="10"/>
        <end position="109"/>
    </location>
</feature>
<dbReference type="InterPro" id="IPR041529">
    <property type="entry name" value="DUF5598"/>
</dbReference>
<feature type="binding site" evidence="9">
    <location>
        <position position="371"/>
    </location>
    <ligand>
        <name>beta-nicotinamide D-ribonucleotide</name>
        <dbReference type="ChEBI" id="CHEBI:14649"/>
    </ligand>
</feature>
<keyword evidence="3" id="KW-0328">Glycosyltransferase</keyword>
<evidence type="ECO:0000256" key="1">
    <source>
        <dbReference type="ARBA" id="ARBA00010897"/>
    </source>
</evidence>
<keyword evidence="2" id="KW-0662">Pyridine nucleotide biosynthesis</keyword>
<comment type="similarity">
    <text evidence="1">Belongs to the NAPRTase family.</text>
</comment>
<comment type="caution">
    <text evidence="12">The sequence shown here is derived from an EMBL/GenBank/DDBJ whole genome shotgun (WGS) entry which is preliminary data.</text>
</comment>
<feature type="binding site" evidence="9">
    <location>
        <position position="379"/>
    </location>
    <ligand>
        <name>beta-nicotinamide D-ribonucleotide</name>
        <dbReference type="ChEBI" id="CHEBI:14649"/>
    </ligand>
</feature>
<dbReference type="AlphaFoldDB" id="A0AAD5TNQ5"/>
<name>A0AAD5TNQ5_9FUNG</name>
<evidence type="ECO:0000256" key="4">
    <source>
        <dbReference type="ARBA" id="ARBA00022679"/>
    </source>
</evidence>
<dbReference type="SUPFAM" id="SSF51690">
    <property type="entry name" value="Nicotinate/Quinolinate PRTase C-terminal domain-like"/>
    <property type="match status" value="1"/>
</dbReference>
<feature type="binding site" evidence="9">
    <location>
        <position position="240"/>
    </location>
    <ligand>
        <name>diphosphate</name>
        <dbReference type="ChEBI" id="CHEBI:33019"/>
    </ligand>
</feature>
<dbReference type="Pfam" id="PF18127">
    <property type="entry name" value="NAMPT_N"/>
    <property type="match status" value="1"/>
</dbReference>
<feature type="binding site" evidence="9">
    <location>
        <position position="190"/>
    </location>
    <ligand>
        <name>diphosphate</name>
        <dbReference type="ChEBI" id="CHEBI:33019"/>
    </ligand>
</feature>